<accession>K9B8J3</accession>
<reference evidence="2 3" key="1">
    <citation type="journal article" date="2013" name="Genome Announc.">
        <title>Genome Sequence of Staphylococcus massiliensis Strain S46, Isolated from the Surface of Healthy Human Skin.</title>
        <authorList>
            <person name="Srivastav R."/>
            <person name="Singh A."/>
            <person name="Jangir P.K."/>
            <person name="Kumari C."/>
            <person name="Muduli S."/>
            <person name="Sharma R."/>
        </authorList>
    </citation>
    <scope>NUCLEOTIDE SEQUENCE [LARGE SCALE GENOMIC DNA]</scope>
    <source>
        <strain evidence="2 3">S46</strain>
    </source>
</reference>
<dbReference type="Pfam" id="PF07242">
    <property type="entry name" value="DUF1430"/>
    <property type="match status" value="1"/>
</dbReference>
<sequence length="330" mass="38694">MRDRKLEDLFKSEDNPGFLIDTENFTGENENDPLYAMNEIENRDIEPDGKTITVDRNYLKRHHIIAQDGLDVLNLLKYDSKTRNLLVPSKFKKYEKTIIHNFKDDFKFKRTLKDNYKKDQTPVRINIIYVKNSSQYPTYNKDIGGNDNKIKAPIAIVETWNTHIRNYQHYITESYFFESHRHNPFNSLSPLLNQFDLKDDIKTIESVYNTKVDDVNAAQRELIKYVALACLTLTALMISIITAIHLYFANCKYAIFLKYNLGYSFLRTHSKAILLILAFNTFMLFTLLSKYVLLSFLIFIGMLILELILIMIEFIILNKKNQNEILKGKA</sequence>
<feature type="transmembrane region" description="Helical" evidence="1">
    <location>
        <begin position="294"/>
        <end position="317"/>
    </location>
</feature>
<dbReference type="PATRIC" id="fig|1229783.3.peg.494"/>
<dbReference type="Proteomes" id="UP000009885">
    <property type="component" value="Unassembled WGS sequence"/>
</dbReference>
<evidence type="ECO:0000313" key="3">
    <source>
        <dbReference type="Proteomes" id="UP000009885"/>
    </source>
</evidence>
<keyword evidence="1" id="KW-1133">Transmembrane helix</keyword>
<organism evidence="2 3">
    <name type="scientific">Staphylococcus massiliensis S46</name>
    <dbReference type="NCBI Taxonomy" id="1229783"/>
    <lineage>
        <taxon>Bacteria</taxon>
        <taxon>Bacillati</taxon>
        <taxon>Bacillota</taxon>
        <taxon>Bacilli</taxon>
        <taxon>Bacillales</taxon>
        <taxon>Staphylococcaceae</taxon>
        <taxon>Staphylococcus</taxon>
    </lineage>
</organism>
<keyword evidence="1" id="KW-0472">Membrane</keyword>
<evidence type="ECO:0000313" key="2">
    <source>
        <dbReference type="EMBL" id="EKU50090.1"/>
    </source>
</evidence>
<dbReference type="EMBL" id="AMSQ01000003">
    <property type="protein sequence ID" value="EKU50090.1"/>
    <property type="molecule type" value="Genomic_DNA"/>
</dbReference>
<dbReference type="InterPro" id="IPR006541">
    <property type="entry name" value="Bacteriocin_ass"/>
</dbReference>
<name>K9B8J3_9STAP</name>
<proteinExistence type="predicted"/>
<feature type="transmembrane region" description="Helical" evidence="1">
    <location>
        <begin position="225"/>
        <end position="249"/>
    </location>
</feature>
<dbReference type="OrthoDB" id="2414108at2"/>
<gene>
    <name evidence="2" type="ORF">C273_02438</name>
</gene>
<comment type="caution">
    <text evidence="2">The sequence shown here is derived from an EMBL/GenBank/DDBJ whole genome shotgun (WGS) entry which is preliminary data.</text>
</comment>
<dbReference type="AlphaFoldDB" id="K9B8J3"/>
<dbReference type="STRING" id="1229783.C273_02438"/>
<evidence type="ECO:0000256" key="1">
    <source>
        <dbReference type="SAM" id="Phobius"/>
    </source>
</evidence>
<keyword evidence="1" id="KW-0812">Transmembrane</keyword>
<keyword evidence="3" id="KW-1185">Reference proteome</keyword>
<protein>
    <submittedName>
        <fullName evidence="2">ABC transporter permease</fullName>
    </submittedName>
</protein>
<dbReference type="eggNOG" id="COG4652">
    <property type="taxonomic scope" value="Bacteria"/>
</dbReference>
<feature type="transmembrane region" description="Helical" evidence="1">
    <location>
        <begin position="270"/>
        <end position="288"/>
    </location>
</feature>